<proteinExistence type="predicted"/>
<dbReference type="EMBL" id="JABSTQ010009678">
    <property type="protein sequence ID" value="KAG0426857.1"/>
    <property type="molecule type" value="Genomic_DNA"/>
</dbReference>
<evidence type="ECO:0000313" key="2">
    <source>
        <dbReference type="Proteomes" id="UP000805193"/>
    </source>
</evidence>
<organism evidence="1 2">
    <name type="scientific">Ixodes persulcatus</name>
    <name type="common">Taiga tick</name>
    <dbReference type="NCBI Taxonomy" id="34615"/>
    <lineage>
        <taxon>Eukaryota</taxon>
        <taxon>Metazoa</taxon>
        <taxon>Ecdysozoa</taxon>
        <taxon>Arthropoda</taxon>
        <taxon>Chelicerata</taxon>
        <taxon>Arachnida</taxon>
        <taxon>Acari</taxon>
        <taxon>Parasitiformes</taxon>
        <taxon>Ixodida</taxon>
        <taxon>Ixodoidea</taxon>
        <taxon>Ixodidae</taxon>
        <taxon>Ixodinae</taxon>
        <taxon>Ixodes</taxon>
    </lineage>
</organism>
<comment type="caution">
    <text evidence="1">The sequence shown here is derived from an EMBL/GenBank/DDBJ whole genome shotgun (WGS) entry which is preliminary data.</text>
</comment>
<accession>A0AC60Q079</accession>
<keyword evidence="2" id="KW-1185">Reference proteome</keyword>
<dbReference type="Proteomes" id="UP000805193">
    <property type="component" value="Unassembled WGS sequence"/>
</dbReference>
<name>A0AC60Q079_IXOPE</name>
<reference evidence="1 2" key="1">
    <citation type="journal article" date="2020" name="Cell">
        <title>Large-Scale Comparative Analyses of Tick Genomes Elucidate Their Genetic Diversity and Vector Capacities.</title>
        <authorList>
            <consortium name="Tick Genome and Microbiome Consortium (TIGMIC)"/>
            <person name="Jia N."/>
            <person name="Wang J."/>
            <person name="Shi W."/>
            <person name="Du L."/>
            <person name="Sun Y."/>
            <person name="Zhan W."/>
            <person name="Jiang J.F."/>
            <person name="Wang Q."/>
            <person name="Zhang B."/>
            <person name="Ji P."/>
            <person name="Bell-Sakyi L."/>
            <person name="Cui X.M."/>
            <person name="Yuan T.T."/>
            <person name="Jiang B.G."/>
            <person name="Yang W.F."/>
            <person name="Lam T.T."/>
            <person name="Chang Q.C."/>
            <person name="Ding S.J."/>
            <person name="Wang X.J."/>
            <person name="Zhu J.G."/>
            <person name="Ruan X.D."/>
            <person name="Zhao L."/>
            <person name="Wei J.T."/>
            <person name="Ye R.Z."/>
            <person name="Que T.C."/>
            <person name="Du C.H."/>
            <person name="Zhou Y.H."/>
            <person name="Cheng J.X."/>
            <person name="Dai P.F."/>
            <person name="Guo W.B."/>
            <person name="Han X.H."/>
            <person name="Huang E.J."/>
            <person name="Li L.F."/>
            <person name="Wei W."/>
            <person name="Gao Y.C."/>
            <person name="Liu J.Z."/>
            <person name="Shao H.Z."/>
            <person name="Wang X."/>
            <person name="Wang C.C."/>
            <person name="Yang T.C."/>
            <person name="Huo Q.B."/>
            <person name="Li W."/>
            <person name="Chen H.Y."/>
            <person name="Chen S.E."/>
            <person name="Zhou L.G."/>
            <person name="Ni X.B."/>
            <person name="Tian J.H."/>
            <person name="Sheng Y."/>
            <person name="Liu T."/>
            <person name="Pan Y.S."/>
            <person name="Xia L.Y."/>
            <person name="Li J."/>
            <person name="Zhao F."/>
            <person name="Cao W.C."/>
        </authorList>
    </citation>
    <scope>NUCLEOTIDE SEQUENCE [LARGE SCALE GENOMIC DNA]</scope>
    <source>
        <strain evidence="1">Iper-2018</strain>
    </source>
</reference>
<gene>
    <name evidence="1" type="ORF">HPB47_026039</name>
</gene>
<evidence type="ECO:0000313" key="1">
    <source>
        <dbReference type="EMBL" id="KAG0426857.1"/>
    </source>
</evidence>
<sequence>MHGTWAPPAPAPVDFPALANAQHHAEAQLEAAHPPRKNAETQTEQTELNPSPARGQQRQEQPPRNPAAVQQSAAPEHQRQQLRNMMPHTLPVPGAAQEFDARATLQNSAAMTTSSVTEYRPTLGPLRSGRKMNAPRRRARPFRAPGAAQHSQDNFPQNTAASNTSPLQNAEVGPAPSGIPSEDTAHVEAQLQAAIDGLFTAFAQVAQMVSPHPTLDKFLFEGSPLTSLLQIAAPPANQHASTPQ</sequence>
<protein>
    <submittedName>
        <fullName evidence="1">Uncharacterized protein</fullName>
    </submittedName>
</protein>